<keyword evidence="3" id="KW-0808">Transferase</keyword>
<dbReference type="GO" id="GO:0004674">
    <property type="term" value="F:protein serine/threonine kinase activity"/>
    <property type="evidence" value="ECO:0007669"/>
    <property type="project" value="TreeGrafter"/>
</dbReference>
<organism evidence="3">
    <name type="scientific">Colletotrichum fructicola (strain Nara gc5)</name>
    <name type="common">Anthracnose fungus</name>
    <name type="synonym">Colletotrichum gloeosporioides (strain Nara gc5)</name>
    <dbReference type="NCBI Taxonomy" id="1213859"/>
    <lineage>
        <taxon>Eukaryota</taxon>
        <taxon>Fungi</taxon>
        <taxon>Dikarya</taxon>
        <taxon>Ascomycota</taxon>
        <taxon>Pezizomycotina</taxon>
        <taxon>Sordariomycetes</taxon>
        <taxon>Hypocreomycetidae</taxon>
        <taxon>Glomerellales</taxon>
        <taxon>Glomerellaceae</taxon>
        <taxon>Colletotrichum</taxon>
        <taxon>Colletotrichum gloeosporioides species complex</taxon>
    </lineage>
</organism>
<dbReference type="InterPro" id="IPR011009">
    <property type="entry name" value="Kinase-like_dom_sf"/>
</dbReference>
<protein>
    <submittedName>
        <fullName evidence="3">Camk protein kinase</fullName>
    </submittedName>
</protein>
<dbReference type="Pfam" id="PF00069">
    <property type="entry name" value="Pkinase"/>
    <property type="match status" value="1"/>
</dbReference>
<dbReference type="GO" id="GO:0005524">
    <property type="term" value="F:ATP binding"/>
    <property type="evidence" value="ECO:0007669"/>
    <property type="project" value="InterPro"/>
</dbReference>
<evidence type="ECO:0000256" key="1">
    <source>
        <dbReference type="SAM" id="MobiDB-lite"/>
    </source>
</evidence>
<accession>L2G7K0</accession>
<dbReference type="EMBL" id="KB020607">
    <property type="protein sequence ID" value="ELA34592.1"/>
    <property type="molecule type" value="Genomic_DNA"/>
</dbReference>
<proteinExistence type="predicted"/>
<keyword evidence="3" id="KW-0418">Kinase</keyword>
<evidence type="ECO:0000313" key="3">
    <source>
        <dbReference type="EMBL" id="ELA34592.1"/>
    </source>
</evidence>
<feature type="domain" description="Protein kinase" evidence="2">
    <location>
        <begin position="213"/>
        <end position="456"/>
    </location>
</feature>
<dbReference type="PANTHER" id="PTHR24361">
    <property type="entry name" value="MITOGEN-ACTIVATED KINASE KINASE KINASE"/>
    <property type="match status" value="1"/>
</dbReference>
<name>L2G7K0_COLFN</name>
<gene>
    <name evidence="3" type="ORF">CGGC5_5593</name>
</gene>
<feature type="region of interest" description="Disordered" evidence="1">
    <location>
        <begin position="491"/>
        <end position="515"/>
    </location>
</feature>
<dbReference type="Gene3D" id="1.10.510.10">
    <property type="entry name" value="Transferase(Phosphotransferase) domain 1"/>
    <property type="match status" value="1"/>
</dbReference>
<dbReference type="GO" id="GO:0005737">
    <property type="term" value="C:cytoplasm"/>
    <property type="evidence" value="ECO:0007669"/>
    <property type="project" value="TreeGrafter"/>
</dbReference>
<dbReference type="InterPro" id="IPR053235">
    <property type="entry name" value="Ser_Thr_kinase"/>
</dbReference>
<sequence>MAASIEEKTLLTVYSQNIFMFDPHHSAYLVHKDEQIYTPDPCLVSSEDLAKDGTPAPIFPPVSILRVTTDCLPRDTLHGFTFGSNADQCDILLDNDHRRGISNRQFSIKPDLSTPGIFHFQNHSQHATKILIGDTAQVVKSTRCIPGDTQIHVLLGHFDLQIRVPSHKSHWPAFLENWAAFVTKDKSLPPDLQHLGLGSMLRTSRAPSKTGSCHRGPKIGHGASGNVYRESSRDTGLVYAVKYYHPGRPDEEIHEEARLLGGLSHKHIVHFIELLAKPRALVLEYVGVTLEEENIVRRLAPLELREVLKQLLEALSYVHHHDIIHRDVKPASVLMLSRDPVYVKLGGFNTAMTPICRRDRTTTALYAAPEMFDEGDEVEITERIDIWSLGILALQFSDGIPPCVQRKKDPFWWFALRCCLSTRRLTHFIVVVQNWLEYQPEKRFPAIFSRNCLPYFTLPPELLFDGSNVLDVPDHDDSLYPENRVEESIPDTASFERPDTPNVLAPSEDEPSECSQDEEYRETSFNAYSQVRDWLPDAQESCFEIYSSPEVESSSDVEVLELSPGSEHHKKAAVLVLSATADAVCLEASGKMIAR</sequence>
<dbReference type="HOGENOM" id="CLU_458548_0_0_1"/>
<reference evidence="3" key="1">
    <citation type="submission" date="2012-08" db="EMBL/GenBank/DDBJ databases">
        <title>Genome analysis of Colletotrichum orbiculare and Colletotrichum fructicola.</title>
        <authorList>
            <person name="Gan P.H.P."/>
            <person name="Ikeda K."/>
            <person name="Irieda H."/>
            <person name="Narusaka M."/>
            <person name="O'Connell R.J."/>
            <person name="Narusaka Y."/>
            <person name="Takano Y."/>
            <person name="Kubo Y."/>
            <person name="Shirasu K."/>
        </authorList>
    </citation>
    <scope>NUCLEOTIDE SEQUENCE</scope>
    <source>
        <strain evidence="3">Nara gc5</strain>
    </source>
</reference>
<dbReference type="AlphaFoldDB" id="L2G7K0"/>
<dbReference type="InterPro" id="IPR000719">
    <property type="entry name" value="Prot_kinase_dom"/>
</dbReference>
<dbReference type="PROSITE" id="PS50011">
    <property type="entry name" value="PROTEIN_KINASE_DOM"/>
    <property type="match status" value="1"/>
</dbReference>
<evidence type="ECO:0000259" key="2">
    <source>
        <dbReference type="PROSITE" id="PS50011"/>
    </source>
</evidence>
<dbReference type="SUPFAM" id="SSF56112">
    <property type="entry name" value="Protein kinase-like (PK-like)"/>
    <property type="match status" value="1"/>
</dbReference>
<feature type="region of interest" description="Disordered" evidence="1">
    <location>
        <begin position="206"/>
        <end position="228"/>
    </location>
</feature>